<keyword evidence="1" id="KW-0328">Glycosyltransferase</keyword>
<dbReference type="InterPro" id="IPR029044">
    <property type="entry name" value="Nucleotide-diphossugar_trans"/>
</dbReference>
<dbReference type="GO" id="GO:0016758">
    <property type="term" value="F:hexosyltransferase activity"/>
    <property type="evidence" value="ECO:0007669"/>
    <property type="project" value="UniProtKB-ARBA"/>
</dbReference>
<dbReference type="Gene3D" id="3.90.550.10">
    <property type="entry name" value="Spore Coat Polysaccharide Biosynthesis Protein SpsA, Chain A"/>
    <property type="match status" value="1"/>
</dbReference>
<proteinExistence type="predicted"/>
<dbReference type="CDD" id="cd00761">
    <property type="entry name" value="Glyco_tranf_GTA_type"/>
    <property type="match status" value="1"/>
</dbReference>
<keyword evidence="2 4" id="KW-0808">Transferase</keyword>
<feature type="domain" description="Glycosyltransferase 2-like" evidence="3">
    <location>
        <begin position="9"/>
        <end position="162"/>
    </location>
</feature>
<dbReference type="OrthoDB" id="6307329at2"/>
<dbReference type="EMBL" id="SHKN01000001">
    <property type="protein sequence ID" value="RZT96793.1"/>
    <property type="molecule type" value="Genomic_DNA"/>
</dbReference>
<dbReference type="InterPro" id="IPR001173">
    <property type="entry name" value="Glyco_trans_2-like"/>
</dbReference>
<dbReference type="Pfam" id="PF00535">
    <property type="entry name" value="Glycos_transf_2"/>
    <property type="match status" value="1"/>
</dbReference>
<gene>
    <name evidence="4" type="ORF">EV201_1443</name>
</gene>
<dbReference type="PANTHER" id="PTHR22916:SF51">
    <property type="entry name" value="GLYCOSYLTRANSFERASE EPSH-RELATED"/>
    <property type="match status" value="1"/>
</dbReference>
<organism evidence="4 5">
    <name type="scientific">Ancylomarina subtilis</name>
    <dbReference type="NCBI Taxonomy" id="1639035"/>
    <lineage>
        <taxon>Bacteria</taxon>
        <taxon>Pseudomonadati</taxon>
        <taxon>Bacteroidota</taxon>
        <taxon>Bacteroidia</taxon>
        <taxon>Marinilabiliales</taxon>
        <taxon>Marinifilaceae</taxon>
        <taxon>Ancylomarina</taxon>
    </lineage>
</organism>
<dbReference type="SUPFAM" id="SSF53448">
    <property type="entry name" value="Nucleotide-diphospho-sugar transferases"/>
    <property type="match status" value="1"/>
</dbReference>
<keyword evidence="5" id="KW-1185">Reference proteome</keyword>
<evidence type="ECO:0000259" key="3">
    <source>
        <dbReference type="Pfam" id="PF00535"/>
    </source>
</evidence>
<protein>
    <submittedName>
        <fullName evidence="4">Glycosyltransferase involved in cell wall biosynthesis</fullName>
    </submittedName>
</protein>
<sequence>MMSDSAAISIIVPIYNAEEFLKETIESVLSQSFSEFELLLINDGSTDQSQNICEAFGKIDKRVRLINKVNGGVSSARNVGIRNATGTYIFHVDADDILRPDALKNLHNKAINTQADITVANYILRSLNNDEKVIKHRVTHSAEEFLQGMLLGEFHAGLWNKLIKKSCYDGLSFDEDVNCMEDKLILTQILLKNPSLSFLDDEVYIYIQRNSSLTNNTSLKTLTSIEKVIQQINNLLKDKKVFETSLVKIKLDYKIKLLNNSHILKKEQVRNKFKEVNSNILYRDMIPFYYRILLWFEFRNISFPTQVFKILR</sequence>
<reference evidence="4 5" key="1">
    <citation type="submission" date="2019-02" db="EMBL/GenBank/DDBJ databases">
        <title>Genomic Encyclopedia of Type Strains, Phase IV (KMG-IV): sequencing the most valuable type-strain genomes for metagenomic binning, comparative biology and taxonomic classification.</title>
        <authorList>
            <person name="Goeker M."/>
        </authorList>
    </citation>
    <scope>NUCLEOTIDE SEQUENCE [LARGE SCALE GENOMIC DNA]</scope>
    <source>
        <strain evidence="4 5">DSM 28825</strain>
    </source>
</reference>
<evidence type="ECO:0000256" key="2">
    <source>
        <dbReference type="ARBA" id="ARBA00022679"/>
    </source>
</evidence>
<dbReference type="AlphaFoldDB" id="A0A4Q7VKP2"/>
<dbReference type="Proteomes" id="UP000293562">
    <property type="component" value="Unassembled WGS sequence"/>
</dbReference>
<dbReference type="PANTHER" id="PTHR22916">
    <property type="entry name" value="GLYCOSYLTRANSFERASE"/>
    <property type="match status" value="1"/>
</dbReference>
<evidence type="ECO:0000256" key="1">
    <source>
        <dbReference type="ARBA" id="ARBA00022676"/>
    </source>
</evidence>
<evidence type="ECO:0000313" key="4">
    <source>
        <dbReference type="EMBL" id="RZT96793.1"/>
    </source>
</evidence>
<comment type="caution">
    <text evidence="4">The sequence shown here is derived from an EMBL/GenBank/DDBJ whole genome shotgun (WGS) entry which is preliminary data.</text>
</comment>
<name>A0A4Q7VKP2_9BACT</name>
<evidence type="ECO:0000313" key="5">
    <source>
        <dbReference type="Proteomes" id="UP000293562"/>
    </source>
</evidence>
<accession>A0A4Q7VKP2</accession>